<dbReference type="CDD" id="cd02440">
    <property type="entry name" value="AdoMet_MTases"/>
    <property type="match status" value="1"/>
</dbReference>
<evidence type="ECO:0000256" key="4">
    <source>
        <dbReference type="SAM" id="SignalP"/>
    </source>
</evidence>
<feature type="chain" id="PRO_5040788424" evidence="4">
    <location>
        <begin position="22"/>
        <end position="347"/>
    </location>
</feature>
<dbReference type="Pfam" id="PF03602">
    <property type="entry name" value="Cons_hypoth95"/>
    <property type="match status" value="1"/>
</dbReference>
<evidence type="ECO:0000313" key="5">
    <source>
        <dbReference type="EMBL" id="GMH69446.1"/>
    </source>
</evidence>
<name>A0A9W7AF41_9STRA</name>
<dbReference type="GO" id="GO:0031167">
    <property type="term" value="P:rRNA methylation"/>
    <property type="evidence" value="ECO:0007669"/>
    <property type="project" value="InterPro"/>
</dbReference>
<sequence length="347" mass="37439">MMSTSVDRLLLLLLLLIPSSSFVINNFVIIPQHSTRTVTSSPNILLAKPRRSSSEEPVTPSSNPNFSKKAKASRPFRGTVVPSSSSTSKANKSKVTFSGKIGGRGLGLMSQGKTRASGISNVSRLKILGGTHKNRILKSPDVYLRPMMGKVKEALFSTLRSFGLYEPGSKSVKWLDVFCGSGSVGLESLSRSHKSCDGGLSVFVDFAEDCCQTVRDNLDTMNFENLGYPIKSDALKALINPVEAGIDVDRFDVVSITPPYEEVVYADLVDAVCNSPVVGEDTVVVIEYPVELGSLPHVVKGSQDGSSTLVGVRNRKYGRTVIAIYVADPTGRMEGAESRPEEFISLK</sequence>
<dbReference type="AlphaFoldDB" id="A0A9W7AF41"/>
<dbReference type="Proteomes" id="UP001165085">
    <property type="component" value="Unassembled WGS sequence"/>
</dbReference>
<evidence type="ECO:0000256" key="1">
    <source>
        <dbReference type="ARBA" id="ARBA00022603"/>
    </source>
</evidence>
<feature type="compositionally biased region" description="Polar residues" evidence="3">
    <location>
        <begin position="55"/>
        <end position="66"/>
    </location>
</feature>
<keyword evidence="2" id="KW-0808">Transferase</keyword>
<keyword evidence="1" id="KW-0489">Methyltransferase</keyword>
<evidence type="ECO:0000256" key="3">
    <source>
        <dbReference type="SAM" id="MobiDB-lite"/>
    </source>
</evidence>
<evidence type="ECO:0000256" key="2">
    <source>
        <dbReference type="ARBA" id="ARBA00022679"/>
    </source>
</evidence>
<dbReference type="OrthoDB" id="3548at2759"/>
<organism evidence="5 6">
    <name type="scientific">Triparma strigata</name>
    <dbReference type="NCBI Taxonomy" id="1606541"/>
    <lineage>
        <taxon>Eukaryota</taxon>
        <taxon>Sar</taxon>
        <taxon>Stramenopiles</taxon>
        <taxon>Ochrophyta</taxon>
        <taxon>Bolidophyceae</taxon>
        <taxon>Parmales</taxon>
        <taxon>Triparmaceae</taxon>
        <taxon>Triparma</taxon>
    </lineage>
</organism>
<keyword evidence="4" id="KW-0732">Signal</keyword>
<dbReference type="GO" id="GO:0008168">
    <property type="term" value="F:methyltransferase activity"/>
    <property type="evidence" value="ECO:0007669"/>
    <property type="project" value="UniProtKB-KW"/>
</dbReference>
<evidence type="ECO:0000313" key="6">
    <source>
        <dbReference type="Proteomes" id="UP001165085"/>
    </source>
</evidence>
<reference evidence="6" key="1">
    <citation type="journal article" date="2023" name="Commun. Biol.">
        <title>Genome analysis of Parmales, the sister group of diatoms, reveals the evolutionary specialization of diatoms from phago-mixotrophs to photoautotrophs.</title>
        <authorList>
            <person name="Ban H."/>
            <person name="Sato S."/>
            <person name="Yoshikawa S."/>
            <person name="Yamada K."/>
            <person name="Nakamura Y."/>
            <person name="Ichinomiya M."/>
            <person name="Sato N."/>
            <person name="Blanc-Mathieu R."/>
            <person name="Endo H."/>
            <person name="Kuwata A."/>
            <person name="Ogata H."/>
        </authorList>
    </citation>
    <scope>NUCLEOTIDE SEQUENCE [LARGE SCALE GENOMIC DNA]</scope>
    <source>
        <strain evidence="6">NIES 3701</strain>
    </source>
</reference>
<dbReference type="InterPro" id="IPR004398">
    <property type="entry name" value="RNA_MeTrfase_RsmD"/>
</dbReference>
<dbReference type="EMBL" id="BRXY01000132">
    <property type="protein sequence ID" value="GMH69446.1"/>
    <property type="molecule type" value="Genomic_DNA"/>
</dbReference>
<dbReference type="Gene3D" id="3.40.50.150">
    <property type="entry name" value="Vaccinia Virus protein VP39"/>
    <property type="match status" value="1"/>
</dbReference>
<feature type="region of interest" description="Disordered" evidence="3">
    <location>
        <begin position="40"/>
        <end position="94"/>
    </location>
</feature>
<dbReference type="PANTHER" id="PTHR43542">
    <property type="entry name" value="METHYLTRANSFERASE"/>
    <property type="match status" value="1"/>
</dbReference>
<comment type="caution">
    <text evidence="5">The sequence shown here is derived from an EMBL/GenBank/DDBJ whole genome shotgun (WGS) entry which is preliminary data.</text>
</comment>
<protein>
    <submittedName>
        <fullName evidence="5">Uncharacterized protein</fullName>
    </submittedName>
</protein>
<keyword evidence="6" id="KW-1185">Reference proteome</keyword>
<dbReference type="InterPro" id="IPR029063">
    <property type="entry name" value="SAM-dependent_MTases_sf"/>
</dbReference>
<feature type="signal peptide" evidence="4">
    <location>
        <begin position="1"/>
        <end position="21"/>
    </location>
</feature>
<accession>A0A9W7AF41</accession>
<dbReference type="PANTHER" id="PTHR43542:SF1">
    <property type="entry name" value="METHYLTRANSFERASE"/>
    <property type="match status" value="1"/>
</dbReference>
<proteinExistence type="predicted"/>
<dbReference type="SUPFAM" id="SSF53335">
    <property type="entry name" value="S-adenosyl-L-methionine-dependent methyltransferases"/>
    <property type="match status" value="1"/>
</dbReference>
<gene>
    <name evidence="5" type="ORF">TrST_g11092</name>
</gene>
<feature type="compositionally biased region" description="Low complexity" evidence="3">
    <location>
        <begin position="79"/>
        <end position="94"/>
    </location>
</feature>